<evidence type="ECO:0000313" key="1">
    <source>
        <dbReference type="EMBL" id="KAJ8411193.1"/>
    </source>
</evidence>
<protein>
    <submittedName>
        <fullName evidence="1">Uncharacterized protein</fullName>
    </submittedName>
</protein>
<proteinExistence type="predicted"/>
<accession>A0AAD7WW59</accession>
<evidence type="ECO:0000313" key="2">
    <source>
        <dbReference type="Proteomes" id="UP001221898"/>
    </source>
</evidence>
<dbReference type="InterPro" id="IPR013783">
    <property type="entry name" value="Ig-like_fold"/>
</dbReference>
<reference evidence="1" key="1">
    <citation type="journal article" date="2023" name="Science">
        <title>Genome structures resolve the early diversification of teleost fishes.</title>
        <authorList>
            <person name="Parey E."/>
            <person name="Louis A."/>
            <person name="Montfort J."/>
            <person name="Bouchez O."/>
            <person name="Roques C."/>
            <person name="Iampietro C."/>
            <person name="Lluch J."/>
            <person name="Castinel A."/>
            <person name="Donnadieu C."/>
            <person name="Desvignes T."/>
            <person name="Floi Bucao C."/>
            <person name="Jouanno E."/>
            <person name="Wen M."/>
            <person name="Mejri S."/>
            <person name="Dirks R."/>
            <person name="Jansen H."/>
            <person name="Henkel C."/>
            <person name="Chen W.J."/>
            <person name="Zahm M."/>
            <person name="Cabau C."/>
            <person name="Klopp C."/>
            <person name="Thompson A.W."/>
            <person name="Robinson-Rechavi M."/>
            <person name="Braasch I."/>
            <person name="Lecointre G."/>
            <person name="Bobe J."/>
            <person name="Postlethwait J.H."/>
            <person name="Berthelot C."/>
            <person name="Roest Crollius H."/>
            <person name="Guiguen Y."/>
        </authorList>
    </citation>
    <scope>NUCLEOTIDE SEQUENCE</scope>
    <source>
        <strain evidence="1">NC1722</strain>
    </source>
</reference>
<gene>
    <name evidence="1" type="ORF">AAFF_G00171990</name>
</gene>
<comment type="caution">
    <text evidence="1">The sequence shown here is derived from an EMBL/GenBank/DDBJ whole genome shotgun (WGS) entry which is preliminary data.</text>
</comment>
<keyword evidence="2" id="KW-1185">Reference proteome</keyword>
<sequence>MMVLLSTPKTGCALCPDGVFPTTYLATAYSRGSSPLTTVTDFLRACLKMRSIILIALFLMIGQGVSSAQNVVLNGVVGQSVVFPDAVKKSGTLILHKGDSPQPIGDVTGGQFTDFTEGRVQWNSTTGRFSISGLKEEDSGTYTLLNNDF</sequence>
<dbReference type="Proteomes" id="UP001221898">
    <property type="component" value="Unassembled WGS sequence"/>
</dbReference>
<dbReference type="AlphaFoldDB" id="A0AAD7WW59"/>
<dbReference type="EMBL" id="JAINUG010000023">
    <property type="protein sequence ID" value="KAJ8411193.1"/>
    <property type="molecule type" value="Genomic_DNA"/>
</dbReference>
<organism evidence="1 2">
    <name type="scientific">Aldrovandia affinis</name>
    <dbReference type="NCBI Taxonomy" id="143900"/>
    <lineage>
        <taxon>Eukaryota</taxon>
        <taxon>Metazoa</taxon>
        <taxon>Chordata</taxon>
        <taxon>Craniata</taxon>
        <taxon>Vertebrata</taxon>
        <taxon>Euteleostomi</taxon>
        <taxon>Actinopterygii</taxon>
        <taxon>Neopterygii</taxon>
        <taxon>Teleostei</taxon>
        <taxon>Notacanthiformes</taxon>
        <taxon>Halosauridae</taxon>
        <taxon>Aldrovandia</taxon>
    </lineage>
</organism>
<name>A0AAD7WW59_9TELE</name>
<dbReference type="Gene3D" id="2.60.40.10">
    <property type="entry name" value="Immunoglobulins"/>
    <property type="match status" value="1"/>
</dbReference>